<dbReference type="PRINTS" id="PR00899">
    <property type="entry name" value="GPCRSTE3"/>
</dbReference>
<keyword evidence="4 10" id="KW-0812">Transmembrane</keyword>
<evidence type="ECO:0000256" key="9">
    <source>
        <dbReference type="ARBA" id="ARBA00023224"/>
    </source>
</evidence>
<feature type="transmembrane region" description="Helical" evidence="10">
    <location>
        <begin position="111"/>
        <end position="134"/>
    </location>
</feature>
<evidence type="ECO:0000256" key="7">
    <source>
        <dbReference type="ARBA" id="ARBA00023136"/>
    </source>
</evidence>
<keyword evidence="7 10" id="KW-0472">Membrane</keyword>
<evidence type="ECO:0000256" key="5">
    <source>
        <dbReference type="ARBA" id="ARBA00022989"/>
    </source>
</evidence>
<feature type="transmembrane region" description="Helical" evidence="10">
    <location>
        <begin position="158"/>
        <end position="184"/>
    </location>
</feature>
<dbReference type="Pfam" id="PF02076">
    <property type="entry name" value="STE3"/>
    <property type="match status" value="1"/>
</dbReference>
<comment type="similarity">
    <text evidence="2">Belongs to the G-protein coupled receptor 4 family.</text>
</comment>
<gene>
    <name evidence="11" type="ORF">P691DRAFT_683765</name>
</gene>
<keyword evidence="9" id="KW-0807">Transducer</keyword>
<keyword evidence="8 11" id="KW-0675">Receptor</keyword>
<evidence type="ECO:0000313" key="11">
    <source>
        <dbReference type="EMBL" id="KAF9441476.1"/>
    </source>
</evidence>
<proteinExistence type="inferred from homology"/>
<feature type="transmembrane region" description="Helical" evidence="10">
    <location>
        <begin position="38"/>
        <end position="58"/>
    </location>
</feature>
<protein>
    <submittedName>
        <fullName evidence="11">Pheromone receptor</fullName>
    </submittedName>
</protein>
<organism evidence="11 12">
    <name type="scientific">Macrolepiota fuliginosa MF-IS2</name>
    <dbReference type="NCBI Taxonomy" id="1400762"/>
    <lineage>
        <taxon>Eukaryota</taxon>
        <taxon>Fungi</taxon>
        <taxon>Dikarya</taxon>
        <taxon>Basidiomycota</taxon>
        <taxon>Agaricomycotina</taxon>
        <taxon>Agaricomycetes</taxon>
        <taxon>Agaricomycetidae</taxon>
        <taxon>Agaricales</taxon>
        <taxon>Agaricineae</taxon>
        <taxon>Agaricaceae</taxon>
        <taxon>Macrolepiota</taxon>
    </lineage>
</organism>
<reference evidence="11" key="1">
    <citation type="submission" date="2020-11" db="EMBL/GenBank/DDBJ databases">
        <authorList>
            <consortium name="DOE Joint Genome Institute"/>
            <person name="Ahrendt S."/>
            <person name="Riley R."/>
            <person name="Andreopoulos W."/>
            <person name="Labutti K."/>
            <person name="Pangilinan J."/>
            <person name="Ruiz-Duenas F.J."/>
            <person name="Barrasa J.M."/>
            <person name="Sanchez-Garcia M."/>
            <person name="Camarero S."/>
            <person name="Miyauchi S."/>
            <person name="Serrano A."/>
            <person name="Linde D."/>
            <person name="Babiker R."/>
            <person name="Drula E."/>
            <person name="Ayuso-Fernandez I."/>
            <person name="Pacheco R."/>
            <person name="Padilla G."/>
            <person name="Ferreira P."/>
            <person name="Barriuso J."/>
            <person name="Kellner H."/>
            <person name="Castanera R."/>
            <person name="Alfaro M."/>
            <person name="Ramirez L."/>
            <person name="Pisabarro A.G."/>
            <person name="Kuo A."/>
            <person name="Tritt A."/>
            <person name="Lipzen A."/>
            <person name="He G."/>
            <person name="Yan M."/>
            <person name="Ng V."/>
            <person name="Cullen D."/>
            <person name="Martin F."/>
            <person name="Rosso M.-N."/>
            <person name="Henrissat B."/>
            <person name="Hibbett D."/>
            <person name="Martinez A.T."/>
            <person name="Grigoriev I.V."/>
        </authorList>
    </citation>
    <scope>NUCLEOTIDE SEQUENCE</scope>
    <source>
        <strain evidence="11">MF-IS2</strain>
    </source>
</reference>
<dbReference type="PRINTS" id="PR00901">
    <property type="entry name" value="PHEROMONEBAR"/>
</dbReference>
<dbReference type="EMBL" id="MU151895">
    <property type="protein sequence ID" value="KAF9441476.1"/>
    <property type="molecule type" value="Genomic_DNA"/>
</dbReference>
<evidence type="ECO:0000256" key="10">
    <source>
        <dbReference type="SAM" id="Phobius"/>
    </source>
</evidence>
<dbReference type="InterPro" id="IPR001499">
    <property type="entry name" value="GPCR_STE3"/>
</dbReference>
<sequence>MVDATYPLYPTLAFLGFILALVPLPWHLKAWNSGTCFYMMWASLACLNQFVNSVVWHKNAVNWAPIWCEISIRIMMGSSVGLPASSLCINRRLYYIITSSSAAVTPNEKKRAIMIDSLICVLFPLIYIALQYIVQGHRFNIYEDVGCFPALFNSLPVYFISLMWPLLIGCISAVYCTLTLYTFARRRLEFSRILASHPSITPWRYFRLMALAMTELMLTMPLAAFVIWLNATAEPIEPWVNWADTHFRYSRVEMYPALLWRRSSIFVASMEFTRWVVPACVFIFFGFFGFAEEARKNYVTGSRKISSVFRQAMSIG</sequence>
<feature type="transmembrane region" description="Helical" evidence="10">
    <location>
        <begin position="205"/>
        <end position="229"/>
    </location>
</feature>
<comment type="caution">
    <text evidence="11">The sequence shown here is derived from an EMBL/GenBank/DDBJ whole genome shotgun (WGS) entry which is preliminary data.</text>
</comment>
<feature type="transmembrane region" description="Helical" evidence="10">
    <location>
        <begin position="272"/>
        <end position="291"/>
    </location>
</feature>
<dbReference type="InterPro" id="IPR000481">
    <property type="entry name" value="GPCR_Pheromne_B_alpha_rcpt"/>
</dbReference>
<dbReference type="CDD" id="cd14966">
    <property type="entry name" value="7tmD_STE3"/>
    <property type="match status" value="1"/>
</dbReference>
<evidence type="ECO:0000256" key="4">
    <source>
        <dbReference type="ARBA" id="ARBA00022692"/>
    </source>
</evidence>
<keyword evidence="12" id="KW-1185">Reference proteome</keyword>
<name>A0A9P5X105_9AGAR</name>
<dbReference type="OrthoDB" id="2874149at2759"/>
<dbReference type="Proteomes" id="UP000807342">
    <property type="component" value="Unassembled WGS sequence"/>
</dbReference>
<evidence type="ECO:0000256" key="3">
    <source>
        <dbReference type="ARBA" id="ARBA00022507"/>
    </source>
</evidence>
<evidence type="ECO:0000256" key="2">
    <source>
        <dbReference type="ARBA" id="ARBA00011085"/>
    </source>
</evidence>
<evidence type="ECO:0000313" key="12">
    <source>
        <dbReference type="Proteomes" id="UP000807342"/>
    </source>
</evidence>
<accession>A0A9P5X105</accession>
<evidence type="ECO:0000256" key="1">
    <source>
        <dbReference type="ARBA" id="ARBA00004141"/>
    </source>
</evidence>
<dbReference type="AlphaFoldDB" id="A0A9P5X105"/>
<keyword evidence="3" id="KW-0589">Pheromone response</keyword>
<keyword evidence="5 10" id="KW-1133">Transmembrane helix</keyword>
<evidence type="ECO:0000256" key="6">
    <source>
        <dbReference type="ARBA" id="ARBA00023040"/>
    </source>
</evidence>
<evidence type="ECO:0000256" key="8">
    <source>
        <dbReference type="ARBA" id="ARBA00023170"/>
    </source>
</evidence>
<dbReference type="PANTHER" id="PTHR28097:SF1">
    <property type="entry name" value="PHEROMONE A FACTOR RECEPTOR"/>
    <property type="match status" value="1"/>
</dbReference>
<comment type="subcellular location">
    <subcellularLocation>
        <location evidence="1">Membrane</location>
        <topology evidence="1">Multi-pass membrane protein</topology>
    </subcellularLocation>
</comment>
<dbReference type="GO" id="GO:0004934">
    <property type="term" value="F:mating-type alpha-factor pheromone receptor activity"/>
    <property type="evidence" value="ECO:0007669"/>
    <property type="project" value="InterPro"/>
</dbReference>
<keyword evidence="6" id="KW-0297">G-protein coupled receptor</keyword>
<feature type="transmembrane region" description="Helical" evidence="10">
    <location>
        <begin position="6"/>
        <end position="26"/>
    </location>
</feature>
<dbReference type="PANTHER" id="PTHR28097">
    <property type="entry name" value="PHEROMONE A FACTOR RECEPTOR"/>
    <property type="match status" value="1"/>
</dbReference>
<dbReference type="GO" id="GO:0000750">
    <property type="term" value="P:pheromone-dependent signal transduction involved in conjugation with cellular fusion"/>
    <property type="evidence" value="ECO:0007669"/>
    <property type="project" value="TreeGrafter"/>
</dbReference>
<dbReference type="GO" id="GO:0005886">
    <property type="term" value="C:plasma membrane"/>
    <property type="evidence" value="ECO:0007669"/>
    <property type="project" value="TreeGrafter"/>
</dbReference>